<name>A0A2Z4IFN2_9BACT</name>
<proteinExistence type="inferred from homology"/>
<dbReference type="KEGG" id="est:DN752_05305"/>
<reference evidence="8 9" key="1">
    <citation type="submission" date="2018-06" db="EMBL/GenBank/DDBJ databases">
        <title>Echinicola strongylocentroti sp. nov., isolated from a sea urchin Strongylocentrotus intermedius.</title>
        <authorList>
            <person name="Bae S.S."/>
        </authorList>
    </citation>
    <scope>NUCLEOTIDE SEQUENCE [LARGE SCALE GENOMIC DNA]</scope>
    <source>
        <strain evidence="8 9">MEBiC08714</strain>
    </source>
</reference>
<dbReference type="GO" id="GO:0046872">
    <property type="term" value="F:metal ion binding"/>
    <property type="evidence" value="ECO:0007669"/>
    <property type="project" value="UniProtKB-KW"/>
</dbReference>
<evidence type="ECO:0000313" key="8">
    <source>
        <dbReference type="EMBL" id="AWW29589.1"/>
    </source>
</evidence>
<gene>
    <name evidence="8" type="ORF">DN752_05305</name>
</gene>
<keyword evidence="9" id="KW-1185">Reference proteome</keyword>
<keyword evidence="5" id="KW-0411">Iron-sulfur</keyword>
<dbReference type="AlphaFoldDB" id="A0A2Z4IFN2"/>
<dbReference type="PANTHER" id="PTHR23426:SF65">
    <property type="entry name" value="FERREDOXIN-2, MITOCHONDRIAL"/>
    <property type="match status" value="1"/>
</dbReference>
<dbReference type="PROSITE" id="PS51085">
    <property type="entry name" value="2FE2S_FER_2"/>
    <property type="match status" value="1"/>
</dbReference>
<dbReference type="Pfam" id="PF00111">
    <property type="entry name" value="Fer2"/>
    <property type="match status" value="1"/>
</dbReference>
<keyword evidence="4" id="KW-0408">Iron</keyword>
<accession>A0A2Z4IFN2</accession>
<sequence length="102" mass="10886">MKKVTYITQKEEAKTATASSGNLMELAIANNIEGIEGDCGGVCSCATCHIHLTPEDFETVGGPGEIEEEMLELEDNVSPYSRLACQVPISSLPDQITVKVAN</sequence>
<evidence type="ECO:0000256" key="5">
    <source>
        <dbReference type="ARBA" id="ARBA00023014"/>
    </source>
</evidence>
<evidence type="ECO:0000313" key="9">
    <source>
        <dbReference type="Proteomes" id="UP000248688"/>
    </source>
</evidence>
<dbReference type="GO" id="GO:0009055">
    <property type="term" value="F:electron transfer activity"/>
    <property type="evidence" value="ECO:0007669"/>
    <property type="project" value="TreeGrafter"/>
</dbReference>
<dbReference type="PANTHER" id="PTHR23426">
    <property type="entry name" value="FERREDOXIN/ADRENODOXIN"/>
    <property type="match status" value="1"/>
</dbReference>
<keyword evidence="3" id="KW-0479">Metal-binding</keyword>
<dbReference type="InterPro" id="IPR012675">
    <property type="entry name" value="Beta-grasp_dom_sf"/>
</dbReference>
<dbReference type="InterPro" id="IPR001041">
    <property type="entry name" value="2Fe-2S_ferredoxin-type"/>
</dbReference>
<keyword evidence="2" id="KW-0001">2Fe-2S</keyword>
<evidence type="ECO:0000256" key="3">
    <source>
        <dbReference type="ARBA" id="ARBA00022723"/>
    </source>
</evidence>
<evidence type="ECO:0000259" key="7">
    <source>
        <dbReference type="PROSITE" id="PS51085"/>
    </source>
</evidence>
<dbReference type="GO" id="GO:0051537">
    <property type="term" value="F:2 iron, 2 sulfur cluster binding"/>
    <property type="evidence" value="ECO:0007669"/>
    <property type="project" value="UniProtKB-KW"/>
</dbReference>
<dbReference type="RefSeq" id="WP_112782987.1">
    <property type="nucleotide sequence ID" value="NZ_CP030041.1"/>
</dbReference>
<evidence type="ECO:0000256" key="4">
    <source>
        <dbReference type="ARBA" id="ARBA00023004"/>
    </source>
</evidence>
<comment type="cofactor">
    <cofactor evidence="6">
        <name>[2Fe-2S] cluster</name>
        <dbReference type="ChEBI" id="CHEBI:190135"/>
    </cofactor>
</comment>
<dbReference type="EMBL" id="CP030041">
    <property type="protein sequence ID" value="AWW29589.1"/>
    <property type="molecule type" value="Genomic_DNA"/>
</dbReference>
<evidence type="ECO:0000256" key="6">
    <source>
        <dbReference type="ARBA" id="ARBA00034078"/>
    </source>
</evidence>
<dbReference type="Gene3D" id="3.10.20.30">
    <property type="match status" value="1"/>
</dbReference>
<evidence type="ECO:0000256" key="2">
    <source>
        <dbReference type="ARBA" id="ARBA00022714"/>
    </source>
</evidence>
<evidence type="ECO:0000256" key="1">
    <source>
        <dbReference type="ARBA" id="ARBA00010914"/>
    </source>
</evidence>
<dbReference type="OrthoDB" id="9799640at2"/>
<dbReference type="GO" id="GO:0140647">
    <property type="term" value="P:P450-containing electron transport chain"/>
    <property type="evidence" value="ECO:0007669"/>
    <property type="project" value="InterPro"/>
</dbReference>
<organism evidence="8 9">
    <name type="scientific">Echinicola strongylocentroti</name>
    <dbReference type="NCBI Taxonomy" id="1795355"/>
    <lineage>
        <taxon>Bacteria</taxon>
        <taxon>Pseudomonadati</taxon>
        <taxon>Bacteroidota</taxon>
        <taxon>Cytophagia</taxon>
        <taxon>Cytophagales</taxon>
        <taxon>Cyclobacteriaceae</taxon>
        <taxon>Echinicola</taxon>
    </lineage>
</organism>
<protein>
    <submittedName>
        <fullName evidence="8">2Fe-2S ferredoxin</fullName>
    </submittedName>
</protein>
<comment type="similarity">
    <text evidence="1">Belongs to the adrenodoxin/putidaredoxin family.</text>
</comment>
<dbReference type="InterPro" id="IPR001055">
    <property type="entry name" value="Adrenodoxin-like"/>
</dbReference>
<dbReference type="Proteomes" id="UP000248688">
    <property type="component" value="Chromosome"/>
</dbReference>
<dbReference type="SUPFAM" id="SSF54292">
    <property type="entry name" value="2Fe-2S ferredoxin-like"/>
    <property type="match status" value="1"/>
</dbReference>
<feature type="domain" description="2Fe-2S ferredoxin-type" evidence="7">
    <location>
        <begin position="2"/>
        <end position="102"/>
    </location>
</feature>
<dbReference type="PRINTS" id="PR00355">
    <property type="entry name" value="ADRENODOXIN"/>
</dbReference>
<dbReference type="InterPro" id="IPR036010">
    <property type="entry name" value="2Fe-2S_ferredoxin-like_sf"/>
</dbReference>